<name>A0AAN9F1C4_CROPI</name>
<protein>
    <submittedName>
        <fullName evidence="1">Uncharacterized protein</fullName>
    </submittedName>
</protein>
<organism evidence="1 2">
    <name type="scientific">Crotalaria pallida</name>
    <name type="common">Smooth rattlebox</name>
    <name type="synonym">Crotalaria striata</name>
    <dbReference type="NCBI Taxonomy" id="3830"/>
    <lineage>
        <taxon>Eukaryota</taxon>
        <taxon>Viridiplantae</taxon>
        <taxon>Streptophyta</taxon>
        <taxon>Embryophyta</taxon>
        <taxon>Tracheophyta</taxon>
        <taxon>Spermatophyta</taxon>
        <taxon>Magnoliopsida</taxon>
        <taxon>eudicotyledons</taxon>
        <taxon>Gunneridae</taxon>
        <taxon>Pentapetalae</taxon>
        <taxon>rosids</taxon>
        <taxon>fabids</taxon>
        <taxon>Fabales</taxon>
        <taxon>Fabaceae</taxon>
        <taxon>Papilionoideae</taxon>
        <taxon>50 kb inversion clade</taxon>
        <taxon>genistoids sensu lato</taxon>
        <taxon>core genistoids</taxon>
        <taxon>Crotalarieae</taxon>
        <taxon>Crotalaria</taxon>
    </lineage>
</organism>
<proteinExistence type="predicted"/>
<comment type="caution">
    <text evidence="1">The sequence shown here is derived from an EMBL/GenBank/DDBJ whole genome shotgun (WGS) entry which is preliminary data.</text>
</comment>
<gene>
    <name evidence="1" type="ORF">RIF29_19481</name>
</gene>
<reference evidence="1 2" key="1">
    <citation type="submission" date="2024-01" db="EMBL/GenBank/DDBJ databases">
        <title>The genomes of 5 underutilized Papilionoideae crops provide insights into root nodulation and disease resistanc.</title>
        <authorList>
            <person name="Yuan L."/>
        </authorList>
    </citation>
    <scope>NUCLEOTIDE SEQUENCE [LARGE SCALE GENOMIC DNA]</scope>
    <source>
        <strain evidence="1">ZHUSHIDOU_FW_LH</strain>
        <tissue evidence="1">Leaf</tissue>
    </source>
</reference>
<sequence length="87" mass="10245">MCFHLHHCHHCQISVTSKKSDKKFLPFSVTPFQESFLDPLSTLQQQHSLQQLSNTILGYSDILCFFIVINIQIQKLLGNWEFKPQRR</sequence>
<accession>A0AAN9F1C4</accession>
<dbReference type="EMBL" id="JAYWIO010000004">
    <property type="protein sequence ID" value="KAK7266824.1"/>
    <property type="molecule type" value="Genomic_DNA"/>
</dbReference>
<evidence type="ECO:0000313" key="2">
    <source>
        <dbReference type="Proteomes" id="UP001372338"/>
    </source>
</evidence>
<keyword evidence="2" id="KW-1185">Reference proteome</keyword>
<dbReference type="Proteomes" id="UP001372338">
    <property type="component" value="Unassembled WGS sequence"/>
</dbReference>
<evidence type="ECO:0000313" key="1">
    <source>
        <dbReference type="EMBL" id="KAK7266824.1"/>
    </source>
</evidence>
<dbReference type="AlphaFoldDB" id="A0AAN9F1C4"/>